<gene>
    <name evidence="4" type="ORF">HNQ08_004933</name>
</gene>
<dbReference type="InterPro" id="IPR010998">
    <property type="entry name" value="Integrase_recombinase_N"/>
</dbReference>
<evidence type="ECO:0000256" key="1">
    <source>
        <dbReference type="ARBA" id="ARBA00023125"/>
    </source>
</evidence>
<accession>A0A7W8NJ65</accession>
<dbReference type="PROSITE" id="PS51900">
    <property type="entry name" value="CB"/>
    <property type="match status" value="1"/>
</dbReference>
<dbReference type="Gene3D" id="1.10.150.130">
    <property type="match status" value="1"/>
</dbReference>
<sequence>MNPSDVQIAAAHFLAGLNRSPATIRAYRAALTHLQRWLQDNGKKLDAAALEAYFAAHGWAASTQNRK</sequence>
<comment type="caution">
    <text evidence="4">The sequence shown here is derived from an EMBL/GenBank/DDBJ whole genome shotgun (WGS) entry which is preliminary data.</text>
</comment>
<dbReference type="InterPro" id="IPR044068">
    <property type="entry name" value="CB"/>
</dbReference>
<evidence type="ECO:0000256" key="2">
    <source>
        <dbReference type="PROSITE-ProRule" id="PRU01248"/>
    </source>
</evidence>
<dbReference type="GO" id="GO:0015074">
    <property type="term" value="P:DNA integration"/>
    <property type="evidence" value="ECO:0007669"/>
    <property type="project" value="InterPro"/>
</dbReference>
<evidence type="ECO:0000313" key="4">
    <source>
        <dbReference type="EMBL" id="MBB5365807.1"/>
    </source>
</evidence>
<proteinExistence type="predicted"/>
<dbReference type="RefSeq" id="WP_229790247.1">
    <property type="nucleotide sequence ID" value="NZ_JACHFL010000022.1"/>
</dbReference>
<dbReference type="Pfam" id="PF02899">
    <property type="entry name" value="Phage_int_SAM_1"/>
    <property type="match status" value="1"/>
</dbReference>
<dbReference type="InterPro" id="IPR004107">
    <property type="entry name" value="Integrase_SAM-like_N"/>
</dbReference>
<dbReference type="EMBL" id="JACHFL010000022">
    <property type="protein sequence ID" value="MBB5365807.1"/>
    <property type="molecule type" value="Genomic_DNA"/>
</dbReference>
<keyword evidence="1 2" id="KW-0238">DNA-binding</keyword>
<organism evidence="4 5">
    <name type="scientific">Deinococcus humi</name>
    <dbReference type="NCBI Taxonomy" id="662880"/>
    <lineage>
        <taxon>Bacteria</taxon>
        <taxon>Thermotogati</taxon>
        <taxon>Deinococcota</taxon>
        <taxon>Deinococci</taxon>
        <taxon>Deinococcales</taxon>
        <taxon>Deinococcaceae</taxon>
        <taxon>Deinococcus</taxon>
    </lineage>
</organism>
<keyword evidence="5" id="KW-1185">Reference proteome</keyword>
<dbReference type="AlphaFoldDB" id="A0A7W8NJ65"/>
<dbReference type="Proteomes" id="UP000552709">
    <property type="component" value="Unassembled WGS sequence"/>
</dbReference>
<evidence type="ECO:0000313" key="5">
    <source>
        <dbReference type="Proteomes" id="UP000552709"/>
    </source>
</evidence>
<dbReference type="SUPFAM" id="SSF47823">
    <property type="entry name" value="lambda integrase-like, N-terminal domain"/>
    <property type="match status" value="1"/>
</dbReference>
<feature type="domain" description="Core-binding (CB)" evidence="3">
    <location>
        <begin position="4"/>
        <end position="67"/>
    </location>
</feature>
<evidence type="ECO:0000259" key="3">
    <source>
        <dbReference type="PROSITE" id="PS51900"/>
    </source>
</evidence>
<name>A0A7W8NJ65_9DEIO</name>
<dbReference type="GO" id="GO:0003677">
    <property type="term" value="F:DNA binding"/>
    <property type="evidence" value="ECO:0007669"/>
    <property type="project" value="UniProtKB-UniRule"/>
</dbReference>
<protein>
    <submittedName>
        <fullName evidence="4">Site-specific recombinase XerD</fullName>
    </submittedName>
</protein>
<reference evidence="4 5" key="1">
    <citation type="submission" date="2020-08" db="EMBL/GenBank/DDBJ databases">
        <title>Genomic Encyclopedia of Type Strains, Phase IV (KMG-IV): sequencing the most valuable type-strain genomes for metagenomic binning, comparative biology and taxonomic classification.</title>
        <authorList>
            <person name="Goeker M."/>
        </authorList>
    </citation>
    <scope>NUCLEOTIDE SEQUENCE [LARGE SCALE GENOMIC DNA]</scope>
    <source>
        <strain evidence="4 5">DSM 27939</strain>
    </source>
</reference>